<feature type="domain" description="Asparagine synthetase" evidence="4">
    <location>
        <begin position="191"/>
        <end position="546"/>
    </location>
</feature>
<dbReference type="InterPro" id="IPR001962">
    <property type="entry name" value="Asn_synthase"/>
</dbReference>
<dbReference type="PANTHER" id="PTHR43284:SF1">
    <property type="entry name" value="ASPARAGINE SYNTHETASE"/>
    <property type="match status" value="1"/>
</dbReference>
<accession>A0A246K1C0</accession>
<dbReference type="PANTHER" id="PTHR43284">
    <property type="entry name" value="ASPARAGINE SYNTHETASE (GLUTAMINE-HYDROLYZING)"/>
    <property type="match status" value="1"/>
</dbReference>
<dbReference type="GO" id="GO:0004066">
    <property type="term" value="F:asparagine synthase (glutamine-hydrolyzing) activity"/>
    <property type="evidence" value="ECO:0007669"/>
    <property type="project" value="UniProtKB-EC"/>
</dbReference>
<dbReference type="Pfam" id="PF00733">
    <property type="entry name" value="Asn_synthase"/>
    <property type="match status" value="1"/>
</dbReference>
<dbReference type="SUPFAM" id="SSF52402">
    <property type="entry name" value="Adenine nucleotide alpha hydrolases-like"/>
    <property type="match status" value="1"/>
</dbReference>
<comment type="pathway">
    <text evidence="1">Amino-acid biosynthesis; L-asparagine biosynthesis; L-asparagine from L-aspartate (L-Gln route): step 1/1.</text>
</comment>
<reference evidence="5 6" key="1">
    <citation type="journal article" date="2010" name="Int. J. Syst. Evol. Microbiol.">
        <title>Sphingopyxis bauzanensis sp. nov., a psychrophilic bacterium isolated from soil.</title>
        <authorList>
            <person name="Zhang D.C."/>
            <person name="Liu H.C."/>
            <person name="Xin Y.H."/>
            <person name="Zhou Y.G."/>
            <person name="Schinner F."/>
            <person name="Margesin R."/>
        </authorList>
    </citation>
    <scope>NUCLEOTIDE SEQUENCE [LARGE SCALE GENOMIC DNA]</scope>
    <source>
        <strain evidence="5 6">DSM 22271</strain>
    </source>
</reference>
<evidence type="ECO:0000256" key="3">
    <source>
        <dbReference type="ARBA" id="ARBA00048741"/>
    </source>
</evidence>
<proteinExistence type="predicted"/>
<dbReference type="SUPFAM" id="SSF56235">
    <property type="entry name" value="N-terminal nucleophile aminohydrolases (Ntn hydrolases)"/>
    <property type="match status" value="1"/>
</dbReference>
<comment type="catalytic activity">
    <reaction evidence="3">
        <text>L-aspartate + L-glutamine + ATP + H2O = L-asparagine + L-glutamate + AMP + diphosphate + H(+)</text>
        <dbReference type="Rhea" id="RHEA:12228"/>
        <dbReference type="ChEBI" id="CHEBI:15377"/>
        <dbReference type="ChEBI" id="CHEBI:15378"/>
        <dbReference type="ChEBI" id="CHEBI:29985"/>
        <dbReference type="ChEBI" id="CHEBI:29991"/>
        <dbReference type="ChEBI" id="CHEBI:30616"/>
        <dbReference type="ChEBI" id="CHEBI:33019"/>
        <dbReference type="ChEBI" id="CHEBI:58048"/>
        <dbReference type="ChEBI" id="CHEBI:58359"/>
        <dbReference type="ChEBI" id="CHEBI:456215"/>
        <dbReference type="EC" id="6.3.5.4"/>
    </reaction>
</comment>
<dbReference type="InterPro" id="IPR029055">
    <property type="entry name" value="Ntn_hydrolases_N"/>
</dbReference>
<dbReference type="EC" id="6.3.5.4" evidence="2"/>
<evidence type="ECO:0000313" key="6">
    <source>
        <dbReference type="Proteomes" id="UP000197361"/>
    </source>
</evidence>
<dbReference type="EMBL" id="NISK01000001">
    <property type="protein sequence ID" value="OWQ99260.1"/>
    <property type="molecule type" value="Genomic_DNA"/>
</dbReference>
<dbReference type="Proteomes" id="UP000197361">
    <property type="component" value="Unassembled WGS sequence"/>
</dbReference>
<gene>
    <name evidence="5" type="ORF">CDQ92_03615</name>
</gene>
<keyword evidence="6" id="KW-1185">Reference proteome</keyword>
<dbReference type="Gene3D" id="3.40.50.620">
    <property type="entry name" value="HUPs"/>
    <property type="match status" value="1"/>
</dbReference>
<evidence type="ECO:0000256" key="1">
    <source>
        <dbReference type="ARBA" id="ARBA00005187"/>
    </source>
</evidence>
<evidence type="ECO:0000256" key="2">
    <source>
        <dbReference type="ARBA" id="ARBA00012737"/>
    </source>
</evidence>
<organism evidence="5 6">
    <name type="scientific">Sphingopyxis bauzanensis</name>
    <dbReference type="NCBI Taxonomy" id="651663"/>
    <lineage>
        <taxon>Bacteria</taxon>
        <taxon>Pseudomonadati</taxon>
        <taxon>Pseudomonadota</taxon>
        <taxon>Alphaproteobacteria</taxon>
        <taxon>Sphingomonadales</taxon>
        <taxon>Sphingomonadaceae</taxon>
        <taxon>Sphingopyxis</taxon>
    </lineage>
</organism>
<evidence type="ECO:0000313" key="5">
    <source>
        <dbReference type="EMBL" id="OWQ99260.1"/>
    </source>
</evidence>
<sequence>MKRGVLAMLGDARVAIAEAATRNRLLPVTKFPGLSLFVGEAVRTELLADGSIIVGDIFPRAGETCLASSDGWGNYLAFGRLGDILFAERAPLTGAALYWGRLGGGIICASHLALVEELPFDASIDWEFVAHGLAYRNLRTQRTGIAGITELLPGSRLKVDGARAQVEQIWSPWDHVGRANSLPMAEVASALEQQLVASVAAWTLGRGDIVLELSGGLDSSIVAAALAAAGARCSAITFATPGADGDERLYARAVAARCDIELLEIEHDDHTIDLVGPPTNRHFRPGAYAVLGGIDRAFDRAVGDREISIFGGIGGDNVFAFDNSVAPILEAADHFGYCRQTFRTMRDVARAANASLWDAMRLTYRARRKGPRRQWEQDRTFLAEGAVPDRPFAHPWDEGARGASQAKRNHVEAIRRILDFLDRPERWHDRDVVAPLLSQPVVEICLAIPSWTWVAGGRDRSVARAAFAPRLPPEVAWRRGKGRIESLCIAAYLRQRPALRELLLGGRLAARGLLDRVAIDGFFKRDNLDGNFDYFRLLEIADAERWVRSVEAAPGCGPSRDQR</sequence>
<evidence type="ECO:0000259" key="4">
    <source>
        <dbReference type="Pfam" id="PF00733"/>
    </source>
</evidence>
<name>A0A246K1C0_9SPHN</name>
<dbReference type="OrthoDB" id="7053173at2"/>
<dbReference type="Gene3D" id="3.60.20.10">
    <property type="entry name" value="Glutamine Phosphoribosylpyrophosphate, subunit 1, domain 1"/>
    <property type="match status" value="1"/>
</dbReference>
<dbReference type="GO" id="GO:0006529">
    <property type="term" value="P:asparagine biosynthetic process"/>
    <property type="evidence" value="ECO:0007669"/>
    <property type="project" value="InterPro"/>
</dbReference>
<dbReference type="InterPro" id="IPR014729">
    <property type="entry name" value="Rossmann-like_a/b/a_fold"/>
</dbReference>
<dbReference type="AlphaFoldDB" id="A0A246K1C0"/>
<protein>
    <recommendedName>
        <fullName evidence="2">asparagine synthase (glutamine-hydrolyzing)</fullName>
        <ecNumber evidence="2">6.3.5.4</ecNumber>
    </recommendedName>
</protein>
<dbReference type="RefSeq" id="WP_088440001.1">
    <property type="nucleotide sequence ID" value="NZ_BMMC01000004.1"/>
</dbReference>
<dbReference type="InterPro" id="IPR051786">
    <property type="entry name" value="ASN_synthetase/amidase"/>
</dbReference>
<comment type="caution">
    <text evidence="5">The sequence shown here is derived from an EMBL/GenBank/DDBJ whole genome shotgun (WGS) entry which is preliminary data.</text>
</comment>